<evidence type="ECO:0000256" key="1">
    <source>
        <dbReference type="SAM" id="MobiDB-lite"/>
    </source>
</evidence>
<dbReference type="AlphaFoldDB" id="A0A367EMX9"/>
<sequence>MADVQVGALVVALEGYGRRASDGARAAADVMALASEREIKTTLRTYTHSKGTLTPSPPGSPPALVSGGLRRSVKARRPRQTGAARWEAHTAPSIEYSRIQELGGWTGRGHLSYLPPRPYVGPSHIRLMASGELERQARAAFAAKVGLT</sequence>
<gene>
    <name evidence="2" type="ORF">DQ384_38225</name>
</gene>
<proteinExistence type="predicted"/>
<dbReference type="RefSeq" id="WP_114033774.1">
    <property type="nucleotide sequence ID" value="NZ_QOIL01000034.1"/>
</dbReference>
<dbReference type="Proteomes" id="UP000253094">
    <property type="component" value="Unassembled WGS sequence"/>
</dbReference>
<protein>
    <recommendedName>
        <fullName evidence="4">HK97 gp10 family phage protein</fullName>
    </recommendedName>
</protein>
<dbReference type="OrthoDB" id="3697905at2"/>
<name>A0A367EMX9_9ACTN</name>
<organism evidence="2 3">
    <name type="scientific">Sphaerisporangium album</name>
    <dbReference type="NCBI Taxonomy" id="509200"/>
    <lineage>
        <taxon>Bacteria</taxon>
        <taxon>Bacillati</taxon>
        <taxon>Actinomycetota</taxon>
        <taxon>Actinomycetes</taxon>
        <taxon>Streptosporangiales</taxon>
        <taxon>Streptosporangiaceae</taxon>
        <taxon>Sphaerisporangium</taxon>
    </lineage>
</organism>
<dbReference type="EMBL" id="QOIL01000034">
    <property type="protein sequence ID" value="RCG19119.1"/>
    <property type="molecule type" value="Genomic_DNA"/>
</dbReference>
<reference evidence="2 3" key="1">
    <citation type="submission" date="2018-06" db="EMBL/GenBank/DDBJ databases">
        <title>Sphaerisporangium craniellae sp. nov., isolated from a marine sponge in the South China Sea.</title>
        <authorList>
            <person name="Li L."/>
        </authorList>
    </citation>
    <scope>NUCLEOTIDE SEQUENCE [LARGE SCALE GENOMIC DNA]</scope>
    <source>
        <strain evidence="2 3">CCTCC AA 208026</strain>
    </source>
</reference>
<accession>A0A367EMX9</accession>
<evidence type="ECO:0000313" key="2">
    <source>
        <dbReference type="EMBL" id="RCG19119.1"/>
    </source>
</evidence>
<evidence type="ECO:0000313" key="3">
    <source>
        <dbReference type="Proteomes" id="UP000253094"/>
    </source>
</evidence>
<comment type="caution">
    <text evidence="2">The sequence shown here is derived from an EMBL/GenBank/DDBJ whole genome shotgun (WGS) entry which is preliminary data.</text>
</comment>
<evidence type="ECO:0008006" key="4">
    <source>
        <dbReference type="Google" id="ProtNLM"/>
    </source>
</evidence>
<keyword evidence="3" id="KW-1185">Reference proteome</keyword>
<feature type="region of interest" description="Disordered" evidence="1">
    <location>
        <begin position="47"/>
        <end position="87"/>
    </location>
</feature>